<proteinExistence type="predicted"/>
<organism evidence="1 2">
    <name type="scientific">Ancrocorticia populi</name>
    <dbReference type="NCBI Taxonomy" id="2175228"/>
    <lineage>
        <taxon>Bacteria</taxon>
        <taxon>Bacillati</taxon>
        <taxon>Actinomycetota</taxon>
        <taxon>Actinomycetes</taxon>
        <taxon>Actinomycetales</taxon>
        <taxon>Actinomycetaceae</taxon>
        <taxon>Ancrocorticia</taxon>
    </lineage>
</organism>
<gene>
    <name evidence="1" type="ORF">DD236_11790</name>
</gene>
<dbReference type="Proteomes" id="UP000245283">
    <property type="component" value="Unassembled WGS sequence"/>
</dbReference>
<name>A0A2V1K407_9ACTO</name>
<evidence type="ECO:0000313" key="2">
    <source>
        <dbReference type="Proteomes" id="UP000245283"/>
    </source>
</evidence>
<dbReference type="OrthoDB" id="3381577at2"/>
<protein>
    <submittedName>
        <fullName evidence="1">ATP/GTP-binding protein</fullName>
    </submittedName>
</protein>
<dbReference type="RefSeq" id="WP_109094595.1">
    <property type="nucleotide sequence ID" value="NZ_CAMELQ010000018.1"/>
</dbReference>
<sequence>MRRSKKYSRPVRPLNENAALGGVHFEEGSGGTQYKVHHIQSGKKEYVCPGCGGIVAIGESHEVAWTEDTIWGAQYGQESRRHWHTSCWKHRGRR</sequence>
<accession>A0A2V1K407</accession>
<keyword evidence="2" id="KW-1185">Reference proteome</keyword>
<comment type="caution">
    <text evidence="1">The sequence shown here is derived from an EMBL/GenBank/DDBJ whole genome shotgun (WGS) entry which is preliminary data.</text>
</comment>
<dbReference type="AlphaFoldDB" id="A0A2V1K407"/>
<evidence type="ECO:0000313" key="1">
    <source>
        <dbReference type="EMBL" id="PWF24379.1"/>
    </source>
</evidence>
<reference evidence="2" key="1">
    <citation type="submission" date="2018-05" db="EMBL/GenBank/DDBJ databases">
        <authorList>
            <person name="Li Y."/>
        </authorList>
    </citation>
    <scope>NUCLEOTIDE SEQUENCE [LARGE SCALE GENOMIC DNA]</scope>
    <source>
        <strain evidence="2">sk1b4</strain>
    </source>
</reference>
<dbReference type="EMBL" id="QETB01000008">
    <property type="protein sequence ID" value="PWF24379.1"/>
    <property type="molecule type" value="Genomic_DNA"/>
</dbReference>